<evidence type="ECO:0000313" key="2">
    <source>
        <dbReference type="Proteomes" id="UP000199309"/>
    </source>
</evidence>
<dbReference type="STRING" id="349095.SAMN05660299_01997"/>
<dbReference type="SMART" id="SM01059">
    <property type="entry name" value="CAT"/>
    <property type="match status" value="1"/>
</dbReference>
<dbReference type="PANTHER" id="PTHR38474">
    <property type="entry name" value="SLR0299 PROTEIN"/>
    <property type="match status" value="1"/>
</dbReference>
<dbReference type="EMBL" id="FNHQ01000021">
    <property type="protein sequence ID" value="SDN04445.1"/>
    <property type="molecule type" value="Genomic_DNA"/>
</dbReference>
<keyword evidence="1" id="KW-0808">Transferase</keyword>
<dbReference type="GO" id="GO:0008811">
    <property type="term" value="F:chloramphenicol O-acetyltransferase activity"/>
    <property type="evidence" value="ECO:0007669"/>
    <property type="project" value="InterPro"/>
</dbReference>
<dbReference type="Pfam" id="PF00302">
    <property type="entry name" value="CAT"/>
    <property type="match status" value="1"/>
</dbReference>
<keyword evidence="2" id="KW-1185">Reference proteome</keyword>
<dbReference type="InterPro" id="IPR001707">
    <property type="entry name" value="Cmp_AcTrfase"/>
</dbReference>
<dbReference type="OrthoDB" id="9801766at2"/>
<dbReference type="NCBIfam" id="NF040638">
    <property type="entry name" value="CatA_like_3"/>
    <property type="match status" value="1"/>
</dbReference>
<evidence type="ECO:0000313" key="1">
    <source>
        <dbReference type="EMBL" id="SDN04445.1"/>
    </source>
</evidence>
<dbReference type="InterPro" id="IPR023213">
    <property type="entry name" value="CAT-like_dom_sf"/>
</dbReference>
<protein>
    <submittedName>
        <fullName evidence="1">Chloramphenicol O-acetyltransferase type A</fullName>
    </submittedName>
</protein>
<dbReference type="RefSeq" id="WP_091651325.1">
    <property type="nucleotide sequence ID" value="NZ_FNHQ01000021.1"/>
</dbReference>
<dbReference type="AlphaFoldDB" id="A0A1G9Y7E3"/>
<dbReference type="PANTHER" id="PTHR38474:SF2">
    <property type="entry name" value="CHLORAMPHENICOL ACETYLTRANSFERASE"/>
    <property type="match status" value="1"/>
</dbReference>
<organism evidence="1 2">
    <name type="scientific">Megasphaera paucivorans</name>
    <dbReference type="NCBI Taxonomy" id="349095"/>
    <lineage>
        <taxon>Bacteria</taxon>
        <taxon>Bacillati</taxon>
        <taxon>Bacillota</taxon>
        <taxon>Negativicutes</taxon>
        <taxon>Veillonellales</taxon>
        <taxon>Veillonellaceae</taxon>
        <taxon>Megasphaera</taxon>
    </lineage>
</organism>
<reference evidence="1 2" key="1">
    <citation type="submission" date="2016-10" db="EMBL/GenBank/DDBJ databases">
        <authorList>
            <person name="de Groot N.N."/>
        </authorList>
    </citation>
    <scope>NUCLEOTIDE SEQUENCE [LARGE SCALE GENOMIC DNA]</scope>
    <source>
        <strain evidence="1 2">DSM 16981</strain>
    </source>
</reference>
<sequence>MNYKKVDLKTYYRRGVYRHFSKDCKCSISMTHTIDVTALDAFSRRTETKFYINFLYILTKVLNAREDYRMAYLWESDEVIVYDRIHPTQYIFHEDTETCTPVYTTYHPAYNIFYEGCAADIEKAKQSRQYGLDMEHHPNWFDASYVSWLSYDALHVELPDGYLYFMPIVNWGRYRKENGRLVMPVSVRLNHAAADGYLLAKVYLLLAQEIAVLTSL</sequence>
<gene>
    <name evidence="1" type="ORF">SAMN05660299_01997</name>
</gene>
<dbReference type="Gene3D" id="3.30.559.10">
    <property type="entry name" value="Chloramphenicol acetyltransferase-like domain"/>
    <property type="match status" value="1"/>
</dbReference>
<dbReference type="Proteomes" id="UP000199309">
    <property type="component" value="Unassembled WGS sequence"/>
</dbReference>
<name>A0A1G9Y7E3_9FIRM</name>
<dbReference type="SUPFAM" id="SSF52777">
    <property type="entry name" value="CoA-dependent acyltransferases"/>
    <property type="match status" value="1"/>
</dbReference>
<accession>A0A1G9Y7E3</accession>
<proteinExistence type="predicted"/>